<dbReference type="Pfam" id="PF07875">
    <property type="entry name" value="Coat_F"/>
    <property type="match status" value="1"/>
</dbReference>
<reference evidence="5 6" key="1">
    <citation type="journal article" date="2019" name="Int. J. Syst. Evol. Microbiol.">
        <title>The Global Catalogue of Microorganisms (GCM) 10K type strain sequencing project: providing services to taxonomists for standard genome sequencing and annotation.</title>
        <authorList>
            <consortium name="The Broad Institute Genomics Platform"/>
            <consortium name="The Broad Institute Genome Sequencing Center for Infectious Disease"/>
            <person name="Wu L."/>
            <person name="Ma J."/>
        </authorList>
    </citation>
    <scope>NUCLEOTIDE SEQUENCE [LARGE SCALE GENOMIC DNA]</scope>
    <source>
        <strain evidence="5 6">JCM 12389</strain>
    </source>
</reference>
<feature type="region of interest" description="Disordered" evidence="4">
    <location>
        <begin position="1"/>
        <end position="23"/>
    </location>
</feature>
<comment type="subcellular location">
    <subcellularLocation>
        <location evidence="2">Spore coat</location>
    </subcellularLocation>
</comment>
<proteinExistence type="inferred from homology"/>
<name>A0ABN1BC99_9BACI</name>
<protein>
    <submittedName>
        <fullName evidence="5">Spore coat protein</fullName>
    </submittedName>
</protein>
<evidence type="ECO:0000313" key="5">
    <source>
        <dbReference type="EMBL" id="GAA0494454.1"/>
    </source>
</evidence>
<dbReference type="EMBL" id="BAAADO010000004">
    <property type="protein sequence ID" value="GAA0494454.1"/>
    <property type="molecule type" value="Genomic_DNA"/>
</dbReference>
<evidence type="ECO:0000256" key="2">
    <source>
        <dbReference type="ARBA" id="ARBA00024325"/>
    </source>
</evidence>
<evidence type="ECO:0000256" key="3">
    <source>
        <dbReference type="ARBA" id="ARBA00024344"/>
    </source>
</evidence>
<keyword evidence="5" id="KW-0946">Virion</keyword>
<dbReference type="InterPro" id="IPR012347">
    <property type="entry name" value="Ferritin-like"/>
</dbReference>
<dbReference type="Proteomes" id="UP001500880">
    <property type="component" value="Unassembled WGS sequence"/>
</dbReference>
<evidence type="ECO:0000256" key="4">
    <source>
        <dbReference type="SAM" id="MobiDB-lite"/>
    </source>
</evidence>
<gene>
    <name evidence="5" type="ORF">GCM10008986_21310</name>
</gene>
<keyword evidence="5" id="KW-0167">Capsid protein</keyword>
<sequence length="213" mass="23674">MANQQMNNPSMNPVPTPGGNVTFNHGGHEVLDLHEVLSGLIGQMEQYMLYKEHIQDQELMTICQNQSAFMNSQYNIMVEAFSTGKDPSMPTSSYKMNQSNDVTYGLTPSQPSKPKQSVSELDDKCISSFMMGLAKANATAMTTASLEATNPVVRRVLADSIPNFIEMAYELFLYQNKNGYYQVPQLAQQDMQQILNSFAKSPMPGQPGQNNLQ</sequence>
<organism evidence="5 6">
    <name type="scientific">Salinibacillus aidingensis</name>
    <dbReference type="NCBI Taxonomy" id="237684"/>
    <lineage>
        <taxon>Bacteria</taxon>
        <taxon>Bacillati</taxon>
        <taxon>Bacillota</taxon>
        <taxon>Bacilli</taxon>
        <taxon>Bacillales</taxon>
        <taxon>Bacillaceae</taxon>
        <taxon>Salinibacillus</taxon>
    </lineage>
</organism>
<comment type="caution">
    <text evidence="5">The sequence shown here is derived from an EMBL/GenBank/DDBJ whole genome shotgun (WGS) entry which is preliminary data.</text>
</comment>
<dbReference type="InterPro" id="IPR012851">
    <property type="entry name" value="Spore_coat_CotF-like"/>
</dbReference>
<evidence type="ECO:0000256" key="1">
    <source>
        <dbReference type="ARBA" id="ARBA00022969"/>
    </source>
</evidence>
<keyword evidence="1" id="KW-0749">Sporulation</keyword>
<accession>A0ABN1BC99</accession>
<dbReference type="PANTHER" id="PTHR39183">
    <property type="entry name" value="SPORE COAT PROTEIN F-LIKE PROTEIN YHCQ"/>
    <property type="match status" value="1"/>
</dbReference>
<comment type="similarity">
    <text evidence="3">Belongs to the CotF family.</text>
</comment>
<dbReference type="Gene3D" id="1.20.1260.10">
    <property type="match status" value="1"/>
</dbReference>
<keyword evidence="6" id="KW-1185">Reference proteome</keyword>
<evidence type="ECO:0000313" key="6">
    <source>
        <dbReference type="Proteomes" id="UP001500880"/>
    </source>
</evidence>
<dbReference type="PANTHER" id="PTHR39183:SF1">
    <property type="entry name" value="SPORE COAT PROTEIN F-LIKE PROTEIN YHCQ"/>
    <property type="match status" value="1"/>
</dbReference>